<feature type="domain" description="PPM-type phosphatase" evidence="1">
    <location>
        <begin position="1"/>
        <end position="51"/>
    </location>
</feature>
<dbReference type="InterPro" id="IPR036457">
    <property type="entry name" value="PPM-type-like_dom_sf"/>
</dbReference>
<organism evidence="2 3">
    <name type="scientific">Staphylococcus chromogenes</name>
    <name type="common">Staphylococcus hyicus subsp. chromogenes</name>
    <dbReference type="NCBI Taxonomy" id="46126"/>
    <lineage>
        <taxon>Bacteria</taxon>
        <taxon>Bacillati</taxon>
        <taxon>Bacillota</taxon>
        <taxon>Bacilli</taxon>
        <taxon>Bacillales</taxon>
        <taxon>Staphylococcaceae</taxon>
        <taxon>Staphylococcus</taxon>
    </lineage>
</organism>
<dbReference type="Pfam" id="PF07228">
    <property type="entry name" value="SpoIIE"/>
    <property type="match status" value="1"/>
</dbReference>
<dbReference type="AlphaFoldDB" id="A0ABD5AYG5"/>
<dbReference type="Proteomes" id="UP001240157">
    <property type="component" value="Unassembled WGS sequence"/>
</dbReference>
<protein>
    <submittedName>
        <fullName evidence="2">SpoIIE family protein phosphatase</fullName>
    </submittedName>
</protein>
<dbReference type="InterPro" id="IPR001932">
    <property type="entry name" value="PPM-type_phosphatase-like_dom"/>
</dbReference>
<gene>
    <name evidence="2" type="ORF">RCF65_10640</name>
</gene>
<reference evidence="2 3" key="1">
    <citation type="submission" date="2023-08" db="EMBL/GenBank/DDBJ databases">
        <title>Whole genome sequencing of Staphylococcus chromogenes NNSch 2386.</title>
        <authorList>
            <person name="Kropotov V.S."/>
            <person name="Boriskina E.V."/>
            <person name="Gordinskaya N.A."/>
            <person name="Shkurkina I.S."/>
            <person name="Kryazhev D.V."/>
            <person name="Alekseeva A.E."/>
            <person name="Makhova M.A."/>
        </authorList>
    </citation>
    <scope>NUCLEOTIDE SEQUENCE [LARGE SCALE GENOMIC DNA]</scope>
    <source>
        <strain evidence="2 3">NNSch 2386</strain>
    </source>
</reference>
<dbReference type="RefSeq" id="WP_308891147.1">
    <property type="nucleotide sequence ID" value="NZ_JAVGJF010000125.1"/>
</dbReference>
<evidence type="ECO:0000259" key="1">
    <source>
        <dbReference type="Pfam" id="PF07228"/>
    </source>
</evidence>
<dbReference type="Gene3D" id="3.60.40.10">
    <property type="entry name" value="PPM-type phosphatase domain"/>
    <property type="match status" value="1"/>
</dbReference>
<evidence type="ECO:0000313" key="3">
    <source>
        <dbReference type="Proteomes" id="UP001240157"/>
    </source>
</evidence>
<evidence type="ECO:0000313" key="2">
    <source>
        <dbReference type="EMBL" id="MDQ7176446.1"/>
    </source>
</evidence>
<name>A0ABD5AYG5_STACR</name>
<proteinExistence type="predicted"/>
<comment type="caution">
    <text evidence="2">The sequence shown here is derived from an EMBL/GenBank/DDBJ whole genome shotgun (WGS) entry which is preliminary data.</text>
</comment>
<accession>A0ABD5AYG5</accession>
<feature type="non-terminal residue" evidence="2">
    <location>
        <position position="1"/>
    </location>
</feature>
<dbReference type="EMBL" id="JAVGJF010000125">
    <property type="protein sequence ID" value="MDQ7176446.1"/>
    <property type="molecule type" value="Genomic_DNA"/>
</dbReference>
<sequence length="53" mass="6389">GEFINQEKLLEFIKGYKQLHPQDIVQLLYEQLIRIHKEGKRDDLTILIIKRVN</sequence>